<dbReference type="OrthoDB" id="755951at2759"/>
<dbReference type="EMBL" id="JAGFBS010000032">
    <property type="protein sequence ID" value="KAG6371762.1"/>
    <property type="molecule type" value="Genomic_DNA"/>
</dbReference>
<dbReference type="GO" id="GO:0005829">
    <property type="term" value="C:cytosol"/>
    <property type="evidence" value="ECO:0007669"/>
    <property type="project" value="TreeGrafter"/>
</dbReference>
<name>A0A8I2YH92_9AGAM</name>
<dbReference type="Gene3D" id="3.40.50.2000">
    <property type="entry name" value="Glycogen Phosphorylase B"/>
    <property type="match status" value="1"/>
</dbReference>
<dbReference type="AlphaFoldDB" id="A0A8I2YH92"/>
<gene>
    <name evidence="2" type="ORF">JVT61DRAFT_9114</name>
</gene>
<dbReference type="GO" id="GO:0004805">
    <property type="term" value="F:trehalose-phosphatase activity"/>
    <property type="evidence" value="ECO:0007669"/>
    <property type="project" value="TreeGrafter"/>
</dbReference>
<keyword evidence="3" id="KW-1185">Reference proteome</keyword>
<dbReference type="InterPro" id="IPR001830">
    <property type="entry name" value="Glyco_trans_20"/>
</dbReference>
<proteinExistence type="predicted"/>
<dbReference type="PANTHER" id="PTHR10788:SF15">
    <property type="entry name" value="TREHALOSE SYNTHASE COMPLEX REGULATORY SUBUNIT TPS3-RELATED"/>
    <property type="match status" value="1"/>
</dbReference>
<keyword evidence="2" id="KW-0808">Transferase</keyword>
<sequence length="326" mass="35955">MAPSLQLMPVPCHPLPSSPASTPRSTSHDASSRRPIRTCTTPLVFNADSLVPPPAVPVTVIPFLVVKAITHGTPRQTRTATVVSRTRSTPSDLRTLGRELHSGEHLDQLVNFPTIKFGIWNSNGDACKQLAHPRVDAIALFWTKHVRAVSECPRLFYESASFKQYMSVDNRFAEVFIANYREGDIVWINDYHLMLLPVLLRANHKLANTPIGFFLHIIFLSSKIFRCLSDASPSYTVSTQPILSVSKAPVMPGISGRPLIASSPSRPFPRISKSKARLAAVPVLTRDSSSASASLCQWVSTSMRCRRRGVGRTHIGPDDVDTDRIE</sequence>
<feature type="region of interest" description="Disordered" evidence="1">
    <location>
        <begin position="1"/>
        <end position="35"/>
    </location>
</feature>
<dbReference type="GO" id="GO:0005992">
    <property type="term" value="P:trehalose biosynthetic process"/>
    <property type="evidence" value="ECO:0007669"/>
    <property type="project" value="InterPro"/>
</dbReference>
<dbReference type="PANTHER" id="PTHR10788">
    <property type="entry name" value="TREHALOSE-6-PHOSPHATE SYNTHASE"/>
    <property type="match status" value="1"/>
</dbReference>
<comment type="caution">
    <text evidence="2">The sequence shown here is derived from an EMBL/GenBank/DDBJ whole genome shotgun (WGS) entry which is preliminary data.</text>
</comment>
<dbReference type="Pfam" id="PF00982">
    <property type="entry name" value="Glyco_transf_20"/>
    <property type="match status" value="1"/>
</dbReference>
<reference evidence="2" key="1">
    <citation type="submission" date="2021-03" db="EMBL/GenBank/DDBJ databases">
        <title>Evolutionary innovations through gain and loss of genes in the ectomycorrhizal Boletales.</title>
        <authorList>
            <person name="Wu G."/>
            <person name="Miyauchi S."/>
            <person name="Morin E."/>
            <person name="Yang Z.-L."/>
            <person name="Xu J."/>
            <person name="Martin F.M."/>
        </authorList>
    </citation>
    <scope>NUCLEOTIDE SEQUENCE</scope>
    <source>
        <strain evidence="2">BR01</strain>
    </source>
</reference>
<evidence type="ECO:0000313" key="2">
    <source>
        <dbReference type="EMBL" id="KAG6371762.1"/>
    </source>
</evidence>
<protein>
    <submittedName>
        <fullName evidence="2">Glycosyltransferase family 20-domain-containing protein</fullName>
    </submittedName>
</protein>
<organism evidence="2 3">
    <name type="scientific">Boletus reticuloceps</name>
    <dbReference type="NCBI Taxonomy" id="495285"/>
    <lineage>
        <taxon>Eukaryota</taxon>
        <taxon>Fungi</taxon>
        <taxon>Dikarya</taxon>
        <taxon>Basidiomycota</taxon>
        <taxon>Agaricomycotina</taxon>
        <taxon>Agaricomycetes</taxon>
        <taxon>Agaricomycetidae</taxon>
        <taxon>Boletales</taxon>
        <taxon>Boletineae</taxon>
        <taxon>Boletaceae</taxon>
        <taxon>Boletoideae</taxon>
        <taxon>Boletus</taxon>
    </lineage>
</organism>
<dbReference type="GO" id="GO:0003825">
    <property type="term" value="F:alpha,alpha-trehalose-phosphate synthase (UDP-forming) activity"/>
    <property type="evidence" value="ECO:0007669"/>
    <property type="project" value="TreeGrafter"/>
</dbReference>
<dbReference type="Proteomes" id="UP000683000">
    <property type="component" value="Unassembled WGS sequence"/>
</dbReference>
<evidence type="ECO:0000256" key="1">
    <source>
        <dbReference type="SAM" id="MobiDB-lite"/>
    </source>
</evidence>
<accession>A0A8I2YH92</accession>
<evidence type="ECO:0000313" key="3">
    <source>
        <dbReference type="Proteomes" id="UP000683000"/>
    </source>
</evidence>
<dbReference type="SUPFAM" id="SSF53756">
    <property type="entry name" value="UDP-Glycosyltransferase/glycogen phosphorylase"/>
    <property type="match status" value="1"/>
</dbReference>
<dbReference type="GO" id="GO:0005946">
    <property type="term" value="C:alpha,alpha-trehalose-phosphate synthase complex (UDP-forming)"/>
    <property type="evidence" value="ECO:0007669"/>
    <property type="project" value="TreeGrafter"/>
</dbReference>